<protein>
    <recommendedName>
        <fullName evidence="3">Transposase DDE domain-containing protein</fullName>
    </recommendedName>
</protein>
<sequence>MTAVAFASLADHGIEPRIPLRRGRKQRIAHDRMLYRQRHRIEIMFSKLKGWRRIATLHDRCAHTFLSATCLAAILFWIDDTNSLQIDLLWPFAGPLVCFKARNGVKFAMAAAAALPK</sequence>
<comment type="caution">
    <text evidence="1">The sequence shown here is derived from an EMBL/GenBank/DDBJ whole genome shotgun (WGS) entry which is preliminary data.</text>
</comment>
<dbReference type="Proteomes" id="UP000245048">
    <property type="component" value="Unassembled WGS sequence"/>
</dbReference>
<proteinExistence type="predicted"/>
<name>A0A2U1UXC9_9PROT</name>
<reference evidence="2" key="1">
    <citation type="submission" date="2017-10" db="EMBL/GenBank/DDBJ databases">
        <authorList>
            <person name="Toshchakov S.V."/>
            <person name="Goeva M.A."/>
        </authorList>
    </citation>
    <scope>NUCLEOTIDE SEQUENCE [LARGE SCALE GENOMIC DNA]</scope>
    <source>
        <strain evidence="2">JR1/69-1-13</strain>
    </source>
</reference>
<dbReference type="OrthoDB" id="9798237at2"/>
<dbReference type="EMBL" id="PDOA01000054">
    <property type="protein sequence ID" value="PWC26323.1"/>
    <property type="molecule type" value="Genomic_DNA"/>
</dbReference>
<dbReference type="AlphaFoldDB" id="A0A2U1UXC9"/>
<gene>
    <name evidence="1" type="ORF">CR165_23835</name>
</gene>
<evidence type="ECO:0000313" key="1">
    <source>
        <dbReference type="EMBL" id="PWC26323.1"/>
    </source>
</evidence>
<evidence type="ECO:0008006" key="3">
    <source>
        <dbReference type="Google" id="ProtNLM"/>
    </source>
</evidence>
<organism evidence="1 2">
    <name type="scientific">Teichococcus aestuarii</name>
    <dbReference type="NCBI Taxonomy" id="568898"/>
    <lineage>
        <taxon>Bacteria</taxon>
        <taxon>Pseudomonadati</taxon>
        <taxon>Pseudomonadota</taxon>
        <taxon>Alphaproteobacteria</taxon>
        <taxon>Acetobacterales</taxon>
        <taxon>Roseomonadaceae</taxon>
        <taxon>Roseomonas</taxon>
    </lineage>
</organism>
<evidence type="ECO:0000313" key="2">
    <source>
        <dbReference type="Proteomes" id="UP000245048"/>
    </source>
</evidence>
<accession>A0A2U1UXC9</accession>
<keyword evidence="2" id="KW-1185">Reference proteome</keyword>
<dbReference type="RefSeq" id="WP_109519392.1">
    <property type="nucleotide sequence ID" value="NZ_PDOA01000054.1"/>
</dbReference>